<accession>A0A120G9A6</accession>
<dbReference type="Proteomes" id="UP000061348">
    <property type="component" value="Unassembled WGS sequence"/>
</dbReference>
<evidence type="ECO:0000313" key="1">
    <source>
        <dbReference type="EMBL" id="KWV90088.1"/>
    </source>
</evidence>
<protein>
    <submittedName>
        <fullName evidence="1">Uncharacterized protein</fullName>
    </submittedName>
</protein>
<reference evidence="1 2" key="1">
    <citation type="submission" date="2015-05" db="EMBL/GenBank/DDBJ databases">
        <title>A genomic and transcriptomic approach to investigate the blue pigment phenotype in Pseudomonas fluorescens.</title>
        <authorList>
            <person name="Andreani N.A."/>
            <person name="Cardazzo B."/>
        </authorList>
    </citation>
    <scope>NUCLEOTIDE SEQUENCE [LARGE SCALE GENOMIC DNA]</scope>
    <source>
        <strain evidence="1 2">Ps_22</strain>
    </source>
</reference>
<name>A0A120G9A6_PSEFL</name>
<organism evidence="1 2">
    <name type="scientific">Pseudomonas fluorescens</name>
    <dbReference type="NCBI Taxonomy" id="294"/>
    <lineage>
        <taxon>Bacteria</taxon>
        <taxon>Pseudomonadati</taxon>
        <taxon>Pseudomonadota</taxon>
        <taxon>Gammaproteobacteria</taxon>
        <taxon>Pseudomonadales</taxon>
        <taxon>Pseudomonadaceae</taxon>
        <taxon>Pseudomonas</taxon>
    </lineage>
</organism>
<comment type="caution">
    <text evidence="1">The sequence shown here is derived from an EMBL/GenBank/DDBJ whole genome shotgun (WGS) entry which is preliminary data.</text>
</comment>
<gene>
    <name evidence="1" type="ORF">PFLmoz3_00086</name>
</gene>
<dbReference type="EMBL" id="LCYA01000002">
    <property type="protein sequence ID" value="KWV90088.1"/>
    <property type="molecule type" value="Genomic_DNA"/>
</dbReference>
<evidence type="ECO:0000313" key="2">
    <source>
        <dbReference type="Proteomes" id="UP000061348"/>
    </source>
</evidence>
<dbReference type="AlphaFoldDB" id="A0A120G9A6"/>
<dbReference type="PATRIC" id="fig|294.194.peg.90"/>
<sequence length="103" mass="11193">MTDVVMEIPRCFSISIQSEVAWRSDLRDFTVPATAIALPISNSFSVMVVLPASGWEIMAKVRRFATSAAWWVMGNRLAGESKKGGEYSANARVRTTVEPIGGG</sequence>
<proteinExistence type="predicted"/>